<dbReference type="AlphaFoldDB" id="A0A6F8ZEK9"/>
<dbReference type="Gene3D" id="3.30.450.380">
    <property type="match status" value="1"/>
</dbReference>
<dbReference type="PANTHER" id="PTHR30486:SF15">
    <property type="entry name" value="TYPE II_IV SECRETION SYSTEM ATPASE"/>
    <property type="match status" value="1"/>
</dbReference>
<name>A0A6F8ZEK9_9FIRM</name>
<dbReference type="Gene3D" id="3.40.50.300">
    <property type="entry name" value="P-loop containing nucleotide triphosphate hydrolases"/>
    <property type="match status" value="1"/>
</dbReference>
<dbReference type="KEGG" id="hfv:R50_0594"/>
<dbReference type="EMBL" id="LR778114">
    <property type="protein sequence ID" value="CAB1128100.1"/>
    <property type="molecule type" value="Genomic_DNA"/>
</dbReference>
<accession>A0A6F8ZEK9</accession>
<evidence type="ECO:0000256" key="2">
    <source>
        <dbReference type="SAM" id="MobiDB-lite"/>
    </source>
</evidence>
<reference evidence="4 5" key="1">
    <citation type="submission" date="2020-02" db="EMBL/GenBank/DDBJ databases">
        <authorList>
            <person name="Hogendoorn C."/>
        </authorList>
    </citation>
    <scope>NUCLEOTIDE SEQUENCE [LARGE SCALE GENOMIC DNA]</scope>
    <source>
        <strain evidence="4">R501</strain>
    </source>
</reference>
<feature type="domain" description="Bacterial type II secretion system protein E" evidence="3">
    <location>
        <begin position="95"/>
        <end position="370"/>
    </location>
</feature>
<dbReference type="InterPro" id="IPR050921">
    <property type="entry name" value="T4SS_GSP_E_ATPase"/>
</dbReference>
<evidence type="ECO:0000313" key="4">
    <source>
        <dbReference type="EMBL" id="CAB1128100.1"/>
    </source>
</evidence>
<dbReference type="GO" id="GO:0016887">
    <property type="term" value="F:ATP hydrolysis activity"/>
    <property type="evidence" value="ECO:0007669"/>
    <property type="project" value="InterPro"/>
</dbReference>
<dbReference type="Pfam" id="PF00437">
    <property type="entry name" value="T2SSE"/>
    <property type="match status" value="1"/>
</dbReference>
<evidence type="ECO:0000313" key="5">
    <source>
        <dbReference type="Proteomes" id="UP000503399"/>
    </source>
</evidence>
<sequence length="445" mass="48912">MSLKSRLNRNQQAQAFRTVTQSSRSGEREEVDYLAQRFLALKERVQNALSDQAEQLENLPRAELAARIGAVLDQTDVLPAEREPLTRILIDEITGYGPVQPLLDDPAVSEIMINGPKQVYIERNGRLELTQVRFRDAAHLKATLEKMLAYSGRRVDEASPMVDARLPDGSRLNAVIQPVSVLGDTITIRKFSARPFTMNDLIRLGTLSDGMAQFLEMAVRGKLNILVSGGTGSGKTTMLNALSGYIPEDERIITIEDAAELQLQQAHRVSLEARPPNIEGKGEITIRTLVRNALRMRPDRILVGEVRGGEALDMLQAMNTGHEGSLTTIHANSPRDALSRLETMVLMAGAELPLAAIRQQIASAIDLIVQEARLQDGSRKVVQITEVVGMEGGIITTQDLFALEQTGVDSAGHIQGSFRALGLRPVHYERLRRQGIEVPLALFGV</sequence>
<keyword evidence="5" id="KW-1185">Reference proteome</keyword>
<keyword evidence="4" id="KW-0378">Hydrolase</keyword>
<evidence type="ECO:0000256" key="1">
    <source>
        <dbReference type="ARBA" id="ARBA00006611"/>
    </source>
</evidence>
<dbReference type="Proteomes" id="UP000503399">
    <property type="component" value="Chromosome"/>
</dbReference>
<dbReference type="SUPFAM" id="SSF52540">
    <property type="entry name" value="P-loop containing nucleoside triphosphate hydrolases"/>
    <property type="match status" value="1"/>
</dbReference>
<evidence type="ECO:0000259" key="3">
    <source>
        <dbReference type="Pfam" id="PF00437"/>
    </source>
</evidence>
<protein>
    <submittedName>
        <fullName evidence="4">Type II/IV secretion system ATP hydrolase TadA/VirB11/CpaF, TadA subfamily</fullName>
    </submittedName>
</protein>
<comment type="similarity">
    <text evidence="1">Belongs to the GSP E family.</text>
</comment>
<feature type="region of interest" description="Disordered" evidence="2">
    <location>
        <begin position="1"/>
        <end position="23"/>
    </location>
</feature>
<dbReference type="PANTHER" id="PTHR30486">
    <property type="entry name" value="TWITCHING MOTILITY PROTEIN PILT"/>
    <property type="match status" value="1"/>
</dbReference>
<dbReference type="InterPro" id="IPR001482">
    <property type="entry name" value="T2SS/T4SS_dom"/>
</dbReference>
<feature type="compositionally biased region" description="Polar residues" evidence="2">
    <location>
        <begin position="8"/>
        <end position="23"/>
    </location>
</feature>
<organism evidence="4 5">
    <name type="scientific">Candidatus Hydrogenisulfobacillus filiaventi</name>
    <dbReference type="NCBI Taxonomy" id="2707344"/>
    <lineage>
        <taxon>Bacteria</taxon>
        <taxon>Bacillati</taxon>
        <taxon>Bacillota</taxon>
        <taxon>Clostridia</taxon>
        <taxon>Eubacteriales</taxon>
        <taxon>Clostridiales Family XVII. Incertae Sedis</taxon>
        <taxon>Candidatus Hydrogenisulfobacillus</taxon>
    </lineage>
</organism>
<proteinExistence type="inferred from homology"/>
<dbReference type="CDD" id="cd01130">
    <property type="entry name" value="VirB11-like_ATPase"/>
    <property type="match status" value="1"/>
</dbReference>
<dbReference type="InterPro" id="IPR027417">
    <property type="entry name" value="P-loop_NTPase"/>
</dbReference>
<gene>
    <name evidence="4" type="ORF">R50_0594</name>
</gene>